<feature type="transmembrane region" description="Helical" evidence="1">
    <location>
        <begin position="60"/>
        <end position="82"/>
    </location>
</feature>
<feature type="transmembrane region" description="Helical" evidence="1">
    <location>
        <begin position="19"/>
        <end position="40"/>
    </location>
</feature>
<evidence type="ECO:0008006" key="4">
    <source>
        <dbReference type="Google" id="ProtNLM"/>
    </source>
</evidence>
<protein>
    <recommendedName>
        <fullName evidence="4">DUF5658 domain-containing protein</fullName>
    </recommendedName>
</protein>
<evidence type="ECO:0000256" key="1">
    <source>
        <dbReference type="SAM" id="Phobius"/>
    </source>
</evidence>
<sequence length="129" mass="13796">MSDPGGPAIAERVEEYWEWAAVALFLLVSVDLLTTMYAAAVVGPEAEANPLMRWALGQPLSVLVGVNLGAVVLAAVVFRGLMETYRLTPARVRPYYGLLIEVWLGLLVAAGLALFANNLSVIVLGESLL</sequence>
<name>A0A6B0T1N6_9EURY</name>
<keyword evidence="1" id="KW-1133">Transmembrane helix</keyword>
<dbReference type="Proteomes" id="UP000437065">
    <property type="component" value="Unassembled WGS sequence"/>
</dbReference>
<feature type="transmembrane region" description="Helical" evidence="1">
    <location>
        <begin position="94"/>
        <end position="116"/>
    </location>
</feature>
<evidence type="ECO:0000313" key="2">
    <source>
        <dbReference type="EMBL" id="MXR42190.1"/>
    </source>
</evidence>
<dbReference type="RefSeq" id="WP_201289594.1">
    <property type="nucleotide sequence ID" value="NZ_WUUS01000007.1"/>
</dbReference>
<organism evidence="2 3">
    <name type="scientific">Halobaculum saliterrae</name>
    <dbReference type="NCBI Taxonomy" id="2073113"/>
    <lineage>
        <taxon>Archaea</taxon>
        <taxon>Methanobacteriati</taxon>
        <taxon>Methanobacteriota</taxon>
        <taxon>Stenosarchaea group</taxon>
        <taxon>Halobacteria</taxon>
        <taxon>Halobacteriales</taxon>
        <taxon>Haloferacaceae</taxon>
        <taxon>Halobaculum</taxon>
    </lineage>
</organism>
<dbReference type="EMBL" id="WUUS01000007">
    <property type="protein sequence ID" value="MXR42190.1"/>
    <property type="molecule type" value="Genomic_DNA"/>
</dbReference>
<reference evidence="2 3" key="1">
    <citation type="submission" date="2019-12" db="EMBL/GenBank/DDBJ databases">
        <title>Isolation and characterization of three novel carbon monoxide-oxidizing members of Halobacteria from salione crusts and soils.</title>
        <authorList>
            <person name="Myers M.R."/>
            <person name="King G.M."/>
        </authorList>
    </citation>
    <scope>NUCLEOTIDE SEQUENCE [LARGE SCALE GENOMIC DNA]</scope>
    <source>
        <strain evidence="2 3">WSA2</strain>
    </source>
</reference>
<accession>A0A6B0T1N6</accession>
<comment type="caution">
    <text evidence="2">The sequence shown here is derived from an EMBL/GenBank/DDBJ whole genome shotgun (WGS) entry which is preliminary data.</text>
</comment>
<keyword evidence="1" id="KW-0472">Membrane</keyword>
<gene>
    <name evidence="2" type="ORF">GRX01_12675</name>
</gene>
<dbReference type="OrthoDB" id="342203at2157"/>
<proteinExistence type="predicted"/>
<keyword evidence="1" id="KW-0812">Transmembrane</keyword>
<dbReference type="AlphaFoldDB" id="A0A6B0T1N6"/>
<keyword evidence="3" id="KW-1185">Reference proteome</keyword>
<evidence type="ECO:0000313" key="3">
    <source>
        <dbReference type="Proteomes" id="UP000437065"/>
    </source>
</evidence>